<dbReference type="Pfam" id="PF00085">
    <property type="entry name" value="Thioredoxin"/>
    <property type="match status" value="1"/>
</dbReference>
<dbReference type="EMBL" id="BMZI01000004">
    <property type="protein sequence ID" value="GHB20221.1"/>
    <property type="molecule type" value="Genomic_DNA"/>
</dbReference>
<gene>
    <name evidence="2" type="ORF">GCM10009038_18670</name>
</gene>
<dbReference type="CDD" id="cd02947">
    <property type="entry name" value="TRX_family"/>
    <property type="match status" value="1"/>
</dbReference>
<reference evidence="3" key="1">
    <citation type="journal article" date="2019" name="Int. J. Syst. Evol. Microbiol.">
        <title>The Global Catalogue of Microorganisms (GCM) 10K type strain sequencing project: providing services to taxonomists for standard genome sequencing and annotation.</title>
        <authorList>
            <consortium name="The Broad Institute Genomics Platform"/>
            <consortium name="The Broad Institute Genome Sequencing Center for Infectious Disease"/>
            <person name="Wu L."/>
            <person name="Ma J."/>
        </authorList>
    </citation>
    <scope>NUCLEOTIDE SEQUENCE [LARGE SCALE GENOMIC DNA]</scope>
    <source>
        <strain evidence="3">KCTC 32998</strain>
    </source>
</reference>
<keyword evidence="3" id="KW-1185">Reference proteome</keyword>
<sequence>MTPAAGRDLPVGVVDVEHEPELAERYGVKGMPTLVLFIEGEPRTTRVGALSEAQLETLCDEAARG</sequence>
<feature type="domain" description="Thioredoxin" evidence="1">
    <location>
        <begin position="8"/>
        <end position="58"/>
    </location>
</feature>
<evidence type="ECO:0000313" key="3">
    <source>
        <dbReference type="Proteomes" id="UP000646745"/>
    </source>
</evidence>
<evidence type="ECO:0000259" key="1">
    <source>
        <dbReference type="Pfam" id="PF00085"/>
    </source>
</evidence>
<accession>A0ABQ3E3S1</accession>
<dbReference type="Gene3D" id="3.40.30.10">
    <property type="entry name" value="Glutaredoxin"/>
    <property type="match status" value="1"/>
</dbReference>
<protein>
    <recommendedName>
        <fullName evidence="1">Thioredoxin domain-containing protein</fullName>
    </recommendedName>
</protein>
<comment type="caution">
    <text evidence="2">The sequence shown here is derived from an EMBL/GenBank/DDBJ whole genome shotgun (WGS) entry which is preliminary data.</text>
</comment>
<dbReference type="Proteomes" id="UP000646745">
    <property type="component" value="Unassembled WGS sequence"/>
</dbReference>
<evidence type="ECO:0000313" key="2">
    <source>
        <dbReference type="EMBL" id="GHB20221.1"/>
    </source>
</evidence>
<dbReference type="SUPFAM" id="SSF52833">
    <property type="entry name" value="Thioredoxin-like"/>
    <property type="match status" value="1"/>
</dbReference>
<dbReference type="InterPro" id="IPR036249">
    <property type="entry name" value="Thioredoxin-like_sf"/>
</dbReference>
<name>A0ABQ3E3S1_9GAMM</name>
<proteinExistence type="predicted"/>
<organism evidence="2 3">
    <name type="scientific">Salinicola rhizosphaerae</name>
    <dbReference type="NCBI Taxonomy" id="1443141"/>
    <lineage>
        <taxon>Bacteria</taxon>
        <taxon>Pseudomonadati</taxon>
        <taxon>Pseudomonadota</taxon>
        <taxon>Gammaproteobacteria</taxon>
        <taxon>Oceanospirillales</taxon>
        <taxon>Halomonadaceae</taxon>
        <taxon>Salinicola</taxon>
    </lineage>
</organism>
<dbReference type="InterPro" id="IPR013766">
    <property type="entry name" value="Thioredoxin_domain"/>
</dbReference>